<feature type="domain" description="Chromo" evidence="3">
    <location>
        <begin position="39"/>
        <end position="89"/>
    </location>
</feature>
<dbReference type="InterPro" id="IPR023780">
    <property type="entry name" value="Chromo_domain"/>
</dbReference>
<dbReference type="Proteomes" id="UP001172155">
    <property type="component" value="Unassembled WGS sequence"/>
</dbReference>
<dbReference type="InterPro" id="IPR000953">
    <property type="entry name" value="Chromo/chromo_shadow_dom"/>
</dbReference>
<evidence type="ECO:0000256" key="2">
    <source>
        <dbReference type="SAM" id="MobiDB-lite"/>
    </source>
</evidence>
<sequence length="1429" mass="159626">MFRALASRQTHADKAAESDDDTISLTSTAPSEHDPDQEFNVQGILAISESGSHYLVEWEGFPIYQSTWEPIEELGDELARMWEERKEEEACGKVEPFDVDAWKATVLAHKDAKEERQFRRNRKRKKLGLLQTEPILTTRTPSNPDILEEATASIGIESESSGSDSEAEVRDEPPAEPADRPQHQAAADKNKGKGVGKATAVLPPLRTSSIAGVSATSRPETSGTDSRRASTSQASTVSKPISPPPRRATAKDQATTGYQGTARRLTTKPAPARNAVGPSTAAPRSPPGHSEPPPKNTAAGKSKASGKGPLTAKRTTTALRTGNIFTSGKVRKTKPGFKEVLGDTSQAPRMFSNHHIRRAAEKKALEERAPDPANLQLFSLVKGLPARKSSTSGANALSPISPSTQVAGSLHQMQLDPASRPAAPSLPVKKASVLESGPASGEAASPVPLPAKSALKPALKSRASTGASAKRVVFADESEDHGELFVSTAIIGSPEPMDYEPTANLERPVGRVLRSPPPPETKPTWKKMTLGRHAAMNVLFTGLPAISDHRLIPWRDAFFGSGLETLRVRHICLAQNVKIKLPNLVFENFNEASGSLEAKDGNGTSVEAVARFLASGFLGLYYPHPKFNLLVYPAKCDEWKAAMAGHEGPSDPDAVLRFWICDAAFDFTTIMRPWGWEAAPSPPQSTVHPNTHSQETISLMQRWFSFDYQMLLPVRNTTSSGSGSFFLAFPSSKLAHVTVLSNWLLACNPACRIFVGLQHGSWEAFTSTLREDQSAGVVIVHESLVWTLRRFPRLHESLQRMDDQYWCFSDPDRPRPVFPSMRLVEESRSPATPQFIRLFPDRSAILLTPSFLVSEPQATRRLLDWFLSNRAKHVGTRLVSGWDLQEYLSDLAKEKADERQEVKSSQYGNSEFELQSRGLSQEECNDRFISSVKAMELHNLRLARSGPYEADEEDNSALIYAPPYIDPNDEQSLVNWFGWWSLQRADQLRQLWVLGTDEPRSRTRKFERRVRIPKYTRVTINDPEVVLETIQQHRSDVTAQQSEQAAVRAQSSNPVARDDTGSVNYLSPKSDVLHSDDAKELHGALSEIRASRLRLGGPITLFHHPVSWDDVDMVHHFSDPMENYNRISTWWKFAHPFAFQTNGFNTYIGFFYTLEEEWNPAVIPKGPKPKRHPWIVAYRPVNLFKRPYNRCEVIIWDPCAPTKYPGRHQVGEKELSYMQRRVIQVVRERCAEKNIGTWLDQVWLGGFASDSFPGDDSPYPIDRTLNWLDATLKNFKKYLPAPEQLMTGRGFIPVIPDTAAPVRPLPIGKGPQNLGDAPMELDSSGSELEDDEDTRMIFHPPRGSKLPPGQRTRCINRLYEAARLAKARNERETTMVYNFPSTTTWYREQVEEGRDYQHITFETNFESFLEFFYPRANPIQSKASQRIFD</sequence>
<feature type="region of interest" description="Disordered" evidence="2">
    <location>
        <begin position="154"/>
        <end position="331"/>
    </location>
</feature>
<feature type="region of interest" description="Disordered" evidence="2">
    <location>
        <begin position="388"/>
        <end position="449"/>
    </location>
</feature>
<feature type="compositionally biased region" description="Low complexity" evidence="2">
    <location>
        <begin position="310"/>
        <end position="321"/>
    </location>
</feature>
<dbReference type="SUPFAM" id="SSF54160">
    <property type="entry name" value="Chromo domain-like"/>
    <property type="match status" value="1"/>
</dbReference>
<feature type="region of interest" description="Disordered" evidence="2">
    <location>
        <begin position="1"/>
        <end position="36"/>
    </location>
</feature>
<comment type="subunit">
    <text evidence="1">Component of the NuA4 histone acetyltransferase complex.</text>
</comment>
<accession>A0AA40JZL5</accession>
<evidence type="ECO:0000259" key="3">
    <source>
        <dbReference type="PROSITE" id="PS50013"/>
    </source>
</evidence>
<gene>
    <name evidence="4" type="ORF">B0T18DRAFT_393577</name>
</gene>
<comment type="caution">
    <text evidence="4">The sequence shown here is derived from an EMBL/GenBank/DDBJ whole genome shotgun (WGS) entry which is preliminary data.</text>
</comment>
<reference evidence="4" key="1">
    <citation type="submission" date="2023-06" db="EMBL/GenBank/DDBJ databases">
        <title>Genome-scale phylogeny and comparative genomics of the fungal order Sordariales.</title>
        <authorList>
            <consortium name="Lawrence Berkeley National Laboratory"/>
            <person name="Hensen N."/>
            <person name="Bonometti L."/>
            <person name="Westerberg I."/>
            <person name="Brannstrom I.O."/>
            <person name="Guillou S."/>
            <person name="Cros-Aarteil S."/>
            <person name="Calhoun S."/>
            <person name="Haridas S."/>
            <person name="Kuo A."/>
            <person name="Mondo S."/>
            <person name="Pangilinan J."/>
            <person name="Riley R."/>
            <person name="LaButti K."/>
            <person name="Andreopoulos B."/>
            <person name="Lipzen A."/>
            <person name="Chen C."/>
            <person name="Yanf M."/>
            <person name="Daum C."/>
            <person name="Ng V."/>
            <person name="Clum A."/>
            <person name="Steindorff A."/>
            <person name="Ohm R."/>
            <person name="Martin F."/>
            <person name="Silar P."/>
            <person name="Natvig D."/>
            <person name="Lalanne C."/>
            <person name="Gautier V."/>
            <person name="Ament-velasquez S.L."/>
            <person name="Kruys A."/>
            <person name="Hutchinson M.I."/>
            <person name="Powell A.J."/>
            <person name="Barry K."/>
            <person name="Miller A.N."/>
            <person name="Grigoriev I.V."/>
            <person name="Debuchy R."/>
            <person name="Gladieux P."/>
            <person name="Thoren M.H."/>
            <person name="Johannesson H."/>
        </authorList>
    </citation>
    <scope>NUCLEOTIDE SEQUENCE</scope>
    <source>
        <strain evidence="4">SMH3187-1</strain>
    </source>
</reference>
<dbReference type="Pfam" id="PF00385">
    <property type="entry name" value="Chromo"/>
    <property type="match status" value="1"/>
</dbReference>
<feature type="compositionally biased region" description="Low complexity" evidence="2">
    <location>
        <begin position="154"/>
        <end position="164"/>
    </location>
</feature>
<dbReference type="GO" id="GO:0006338">
    <property type="term" value="P:chromatin remodeling"/>
    <property type="evidence" value="ECO:0007669"/>
    <property type="project" value="UniProtKB-ARBA"/>
</dbReference>
<feature type="compositionally biased region" description="Pro residues" evidence="2">
    <location>
        <begin position="284"/>
        <end position="295"/>
    </location>
</feature>
<dbReference type="InterPro" id="IPR016197">
    <property type="entry name" value="Chromo-like_dom_sf"/>
</dbReference>
<dbReference type="SMART" id="SM00298">
    <property type="entry name" value="CHROMO"/>
    <property type="match status" value="1"/>
</dbReference>
<protein>
    <recommendedName>
        <fullName evidence="3">Chromo domain-containing protein</fullName>
    </recommendedName>
</protein>
<dbReference type="EMBL" id="JAUKUD010000006">
    <property type="protein sequence ID" value="KAK0740835.1"/>
    <property type="molecule type" value="Genomic_DNA"/>
</dbReference>
<feature type="compositionally biased region" description="Polar residues" evidence="2">
    <location>
        <begin position="206"/>
        <end position="239"/>
    </location>
</feature>
<organism evidence="4 5">
    <name type="scientific">Schizothecium vesticola</name>
    <dbReference type="NCBI Taxonomy" id="314040"/>
    <lineage>
        <taxon>Eukaryota</taxon>
        <taxon>Fungi</taxon>
        <taxon>Dikarya</taxon>
        <taxon>Ascomycota</taxon>
        <taxon>Pezizomycotina</taxon>
        <taxon>Sordariomycetes</taxon>
        <taxon>Sordariomycetidae</taxon>
        <taxon>Sordariales</taxon>
        <taxon>Schizotheciaceae</taxon>
        <taxon>Schizothecium</taxon>
    </lineage>
</organism>
<evidence type="ECO:0000313" key="5">
    <source>
        <dbReference type="Proteomes" id="UP001172155"/>
    </source>
</evidence>
<evidence type="ECO:0000256" key="1">
    <source>
        <dbReference type="ARBA" id="ARBA00011353"/>
    </source>
</evidence>
<name>A0AA40JZL5_9PEZI</name>
<feature type="compositionally biased region" description="Polar residues" evidence="2">
    <location>
        <begin position="388"/>
        <end position="407"/>
    </location>
</feature>
<proteinExistence type="predicted"/>
<feature type="compositionally biased region" description="Basic and acidic residues" evidence="2">
    <location>
        <begin position="167"/>
        <end position="191"/>
    </location>
</feature>
<keyword evidence="5" id="KW-1185">Reference proteome</keyword>
<dbReference type="PROSITE" id="PS50013">
    <property type="entry name" value="CHROMO_2"/>
    <property type="match status" value="1"/>
</dbReference>
<evidence type="ECO:0000313" key="4">
    <source>
        <dbReference type="EMBL" id="KAK0740835.1"/>
    </source>
</evidence>
<dbReference type="Gene3D" id="2.40.50.40">
    <property type="match status" value="1"/>
</dbReference>